<dbReference type="Gene3D" id="3.30.470.20">
    <property type="entry name" value="ATP-grasp fold, B domain"/>
    <property type="match status" value="1"/>
</dbReference>
<keyword evidence="2 4" id="KW-0547">Nucleotide-binding</keyword>
<evidence type="ECO:0000256" key="3">
    <source>
        <dbReference type="ARBA" id="ARBA00022840"/>
    </source>
</evidence>
<dbReference type="PANTHER" id="PTHR43585">
    <property type="entry name" value="FUMIPYRROLE BIOSYNTHESIS PROTEIN C"/>
    <property type="match status" value="1"/>
</dbReference>
<dbReference type="EMBL" id="CP028160">
    <property type="protein sequence ID" value="AWN65837.1"/>
    <property type="molecule type" value="Genomic_DNA"/>
</dbReference>
<evidence type="ECO:0000256" key="4">
    <source>
        <dbReference type="PROSITE-ProRule" id="PRU00409"/>
    </source>
</evidence>
<evidence type="ECO:0000256" key="2">
    <source>
        <dbReference type="ARBA" id="ARBA00022741"/>
    </source>
</evidence>
<proteinExistence type="predicted"/>
<evidence type="ECO:0000313" key="7">
    <source>
        <dbReference type="Proteomes" id="UP000245919"/>
    </source>
</evidence>
<dbReference type="InterPro" id="IPR052032">
    <property type="entry name" value="ATP-dep_AA_Ligase"/>
</dbReference>
<dbReference type="Pfam" id="PF13535">
    <property type="entry name" value="ATP-grasp_4"/>
    <property type="match status" value="1"/>
</dbReference>
<dbReference type="RefSeq" id="WP_109990952.1">
    <property type="nucleotide sequence ID" value="NZ_CP028160.1"/>
</dbReference>
<gene>
    <name evidence="6" type="ORF">LL14B4_06480</name>
</gene>
<dbReference type="Proteomes" id="UP000245919">
    <property type="component" value="Chromosome"/>
</dbReference>
<organism evidence="6 7">
    <name type="scientific">Lactococcus lactis subsp. lactis</name>
    <name type="common">Streptococcus lactis</name>
    <dbReference type="NCBI Taxonomy" id="1360"/>
    <lineage>
        <taxon>Bacteria</taxon>
        <taxon>Bacillati</taxon>
        <taxon>Bacillota</taxon>
        <taxon>Bacilli</taxon>
        <taxon>Lactobacillales</taxon>
        <taxon>Streptococcaceae</taxon>
        <taxon>Lactococcus</taxon>
    </lineage>
</organism>
<accession>A0A2Z3KEF8</accession>
<sequence>MVSKFYPELSTVAHKIRDKKDAEVIAKNFEFPGMLKPVSMAGSRLAYKVESRKHFLEVIEELAKEEFFHTDFILEEFLLGSEWYGKENVFFDDYVSVESIVSNGKITHLAVSSKPIIAKPFRETGLVVPSTLSQSKQNQLYEAASKVIRALNYKNGPTHIELKLTPSGPKLIEFNPRAGGPVPFLFQTSSEYPIINQIIQSYLGEEVGKFSCFNNSSAFFSFQVGEGEKVILDEINDKVTFEDKNIKEFFIFKHKGEIIDPAIGTSAMIGFAYVVGETPAKCMEIRDKIWDKINVKYSESKGFKNEYKGDS</sequence>
<dbReference type="GeneID" id="89633430"/>
<dbReference type="GO" id="GO:0046872">
    <property type="term" value="F:metal ion binding"/>
    <property type="evidence" value="ECO:0007669"/>
    <property type="project" value="InterPro"/>
</dbReference>
<evidence type="ECO:0000256" key="1">
    <source>
        <dbReference type="ARBA" id="ARBA00022598"/>
    </source>
</evidence>
<dbReference type="InterPro" id="IPR011761">
    <property type="entry name" value="ATP-grasp"/>
</dbReference>
<dbReference type="GO" id="GO:0016874">
    <property type="term" value="F:ligase activity"/>
    <property type="evidence" value="ECO:0007669"/>
    <property type="project" value="UniProtKB-KW"/>
</dbReference>
<evidence type="ECO:0000313" key="6">
    <source>
        <dbReference type="EMBL" id="AWN65837.1"/>
    </source>
</evidence>
<keyword evidence="1" id="KW-0436">Ligase</keyword>
<protein>
    <recommendedName>
        <fullName evidence="5">ATP-grasp domain-containing protein</fullName>
    </recommendedName>
</protein>
<dbReference type="GO" id="GO:0005524">
    <property type="term" value="F:ATP binding"/>
    <property type="evidence" value="ECO:0007669"/>
    <property type="project" value="UniProtKB-UniRule"/>
</dbReference>
<dbReference type="AlphaFoldDB" id="A0A2Z3KEF8"/>
<dbReference type="SUPFAM" id="SSF56059">
    <property type="entry name" value="Glutathione synthetase ATP-binding domain-like"/>
    <property type="match status" value="1"/>
</dbReference>
<dbReference type="PANTHER" id="PTHR43585:SF2">
    <property type="entry name" value="ATP-GRASP ENZYME FSQD"/>
    <property type="match status" value="1"/>
</dbReference>
<reference evidence="6 7" key="1">
    <citation type="submission" date="2018-03" db="EMBL/GenBank/DDBJ databases">
        <title>Genome sequence of Lactococcus lactis strain 14B4 from almond drupe.</title>
        <authorList>
            <person name="Tran T.D."/>
            <person name="McGarvey J.A."/>
            <person name="Huynh S."/>
            <person name="Parker C.T."/>
        </authorList>
    </citation>
    <scope>NUCLEOTIDE SEQUENCE [LARGE SCALE GENOMIC DNA]</scope>
    <source>
        <strain evidence="6 7">14B4</strain>
    </source>
</reference>
<dbReference type="PROSITE" id="PS50975">
    <property type="entry name" value="ATP_GRASP"/>
    <property type="match status" value="1"/>
</dbReference>
<evidence type="ECO:0000259" key="5">
    <source>
        <dbReference type="PROSITE" id="PS50975"/>
    </source>
</evidence>
<keyword evidence="3 4" id="KW-0067">ATP-binding</keyword>
<feature type="domain" description="ATP-grasp" evidence="5">
    <location>
        <begin position="3"/>
        <end position="203"/>
    </location>
</feature>
<name>A0A2Z3KEF8_LACLL</name>